<dbReference type="GO" id="GO:0005886">
    <property type="term" value="C:plasma membrane"/>
    <property type="evidence" value="ECO:0007669"/>
    <property type="project" value="UniProtKB-SubCell"/>
</dbReference>
<feature type="transmembrane region" description="Helical" evidence="7">
    <location>
        <begin position="181"/>
        <end position="199"/>
    </location>
</feature>
<dbReference type="PATRIC" id="fig|1423724.4.peg.369"/>
<keyword evidence="5 7" id="KW-1133">Transmembrane helix</keyword>
<dbReference type="PANTHER" id="PTHR42709">
    <property type="entry name" value="ALKALINE PHOSPHATASE LIKE PROTEIN"/>
    <property type="match status" value="1"/>
</dbReference>
<evidence type="ECO:0000313" key="9">
    <source>
        <dbReference type="EMBL" id="KRL84870.1"/>
    </source>
</evidence>
<evidence type="ECO:0000313" key="10">
    <source>
        <dbReference type="Proteomes" id="UP000051324"/>
    </source>
</evidence>
<dbReference type="InterPro" id="IPR032816">
    <property type="entry name" value="VTT_dom"/>
</dbReference>
<name>A0A0R1TUC3_9LACO</name>
<evidence type="ECO:0000256" key="3">
    <source>
        <dbReference type="ARBA" id="ARBA00022475"/>
    </source>
</evidence>
<feature type="transmembrane region" description="Helical" evidence="7">
    <location>
        <begin position="142"/>
        <end position="161"/>
    </location>
</feature>
<accession>A0A0R1TUC3</accession>
<feature type="transmembrane region" description="Helical" evidence="7">
    <location>
        <begin position="51"/>
        <end position="73"/>
    </location>
</feature>
<dbReference type="eggNOG" id="COG0586">
    <property type="taxonomic scope" value="Bacteria"/>
</dbReference>
<dbReference type="PANTHER" id="PTHR42709:SF6">
    <property type="entry name" value="UNDECAPRENYL PHOSPHATE TRANSPORTER A"/>
    <property type="match status" value="1"/>
</dbReference>
<dbReference type="Pfam" id="PF09335">
    <property type="entry name" value="VTT_dom"/>
    <property type="match status" value="1"/>
</dbReference>
<evidence type="ECO:0000256" key="4">
    <source>
        <dbReference type="ARBA" id="ARBA00022692"/>
    </source>
</evidence>
<evidence type="ECO:0000256" key="5">
    <source>
        <dbReference type="ARBA" id="ARBA00022989"/>
    </source>
</evidence>
<organism evidence="9 10">
    <name type="scientific">Ligilactobacillus apodemi DSM 16634 = JCM 16172</name>
    <dbReference type="NCBI Taxonomy" id="1423724"/>
    <lineage>
        <taxon>Bacteria</taxon>
        <taxon>Bacillati</taxon>
        <taxon>Bacillota</taxon>
        <taxon>Bacilli</taxon>
        <taxon>Lactobacillales</taxon>
        <taxon>Lactobacillaceae</taxon>
        <taxon>Ligilactobacillus</taxon>
    </lineage>
</organism>
<dbReference type="Proteomes" id="UP000051324">
    <property type="component" value="Unassembled WGS sequence"/>
</dbReference>
<feature type="transmembrane region" description="Helical" evidence="7">
    <location>
        <begin position="12"/>
        <end position="31"/>
    </location>
</feature>
<evidence type="ECO:0000256" key="1">
    <source>
        <dbReference type="ARBA" id="ARBA00004651"/>
    </source>
</evidence>
<evidence type="ECO:0000256" key="6">
    <source>
        <dbReference type="ARBA" id="ARBA00023136"/>
    </source>
</evidence>
<evidence type="ECO:0000256" key="2">
    <source>
        <dbReference type="ARBA" id="ARBA00010792"/>
    </source>
</evidence>
<comment type="caution">
    <text evidence="9">The sequence shown here is derived from an EMBL/GenBank/DDBJ whole genome shotgun (WGS) entry which is preliminary data.</text>
</comment>
<comment type="similarity">
    <text evidence="2">Belongs to the DedA family.</text>
</comment>
<dbReference type="STRING" id="1423724.FC32_GL000351"/>
<proteinExistence type="inferred from homology"/>
<keyword evidence="6 7" id="KW-0472">Membrane</keyword>
<reference evidence="9 10" key="1">
    <citation type="journal article" date="2015" name="Genome Announc.">
        <title>Expanding the biotechnology potential of lactobacilli through comparative genomics of 213 strains and associated genera.</title>
        <authorList>
            <person name="Sun Z."/>
            <person name="Harris H.M."/>
            <person name="McCann A."/>
            <person name="Guo C."/>
            <person name="Argimon S."/>
            <person name="Zhang W."/>
            <person name="Yang X."/>
            <person name="Jeffery I.B."/>
            <person name="Cooney J.C."/>
            <person name="Kagawa T.F."/>
            <person name="Liu W."/>
            <person name="Song Y."/>
            <person name="Salvetti E."/>
            <person name="Wrobel A."/>
            <person name="Rasinkangas P."/>
            <person name="Parkhill J."/>
            <person name="Rea M.C."/>
            <person name="O'Sullivan O."/>
            <person name="Ritari J."/>
            <person name="Douillard F.P."/>
            <person name="Paul Ross R."/>
            <person name="Yang R."/>
            <person name="Briner A.E."/>
            <person name="Felis G.E."/>
            <person name="de Vos W.M."/>
            <person name="Barrangou R."/>
            <person name="Klaenhammer T.R."/>
            <person name="Caufield P.W."/>
            <person name="Cui Y."/>
            <person name="Zhang H."/>
            <person name="O'Toole P.W."/>
        </authorList>
    </citation>
    <scope>NUCLEOTIDE SEQUENCE [LARGE SCALE GENOMIC DNA]</scope>
    <source>
        <strain evidence="9 10">DSM 16634</strain>
    </source>
</reference>
<sequence length="203" mass="22064">MDTTVLTELIGQYGYLGIALLIALENIFPPIPSEVVLTFTGFLTLTAGLNIFGAIAAATFGAVLGAMILYAVGHFLSVERLEKILNGKVGQILHFKAEDLDKAANFFNRHGVLALFFGRFVPVVRSLISVPAGMTHYTFPKFLFLTTLGTLIWNTVLIYVGRVAGAAWPTIVAVIDTYSTAAFFLLVTICLGGGVYYFTRKCR</sequence>
<protein>
    <submittedName>
        <fullName evidence="9">Alkaline phosphatase</fullName>
    </submittedName>
</protein>
<keyword evidence="3" id="KW-1003">Cell membrane</keyword>
<dbReference type="RefSeq" id="WP_056957293.1">
    <property type="nucleotide sequence ID" value="NZ_AZFT01000048.1"/>
</dbReference>
<dbReference type="InterPro" id="IPR051311">
    <property type="entry name" value="DedA_domain"/>
</dbReference>
<comment type="subcellular location">
    <subcellularLocation>
        <location evidence="1">Cell membrane</location>
        <topology evidence="1">Multi-pass membrane protein</topology>
    </subcellularLocation>
</comment>
<keyword evidence="10" id="KW-1185">Reference proteome</keyword>
<evidence type="ECO:0000259" key="8">
    <source>
        <dbReference type="Pfam" id="PF09335"/>
    </source>
</evidence>
<feature type="domain" description="VTT" evidence="8">
    <location>
        <begin position="31"/>
        <end position="162"/>
    </location>
</feature>
<dbReference type="AlphaFoldDB" id="A0A0R1TUC3"/>
<gene>
    <name evidence="9" type="ORF">FC32_GL000351</name>
</gene>
<dbReference type="EMBL" id="AZFT01000048">
    <property type="protein sequence ID" value="KRL84870.1"/>
    <property type="molecule type" value="Genomic_DNA"/>
</dbReference>
<evidence type="ECO:0000256" key="7">
    <source>
        <dbReference type="SAM" id="Phobius"/>
    </source>
</evidence>
<keyword evidence="4 7" id="KW-0812">Transmembrane</keyword>